<reference evidence="2" key="2">
    <citation type="journal article" date="2024" name="Plant">
        <title>Genomic evolution and insights into agronomic trait innovations of Sesamum species.</title>
        <authorList>
            <person name="Miao H."/>
            <person name="Wang L."/>
            <person name="Qu L."/>
            <person name="Liu H."/>
            <person name="Sun Y."/>
            <person name="Le M."/>
            <person name="Wang Q."/>
            <person name="Wei S."/>
            <person name="Zheng Y."/>
            <person name="Lin W."/>
            <person name="Duan Y."/>
            <person name="Cao H."/>
            <person name="Xiong S."/>
            <person name="Wang X."/>
            <person name="Wei L."/>
            <person name="Li C."/>
            <person name="Ma Q."/>
            <person name="Ju M."/>
            <person name="Zhao R."/>
            <person name="Li G."/>
            <person name="Mu C."/>
            <person name="Tian Q."/>
            <person name="Mei H."/>
            <person name="Zhang T."/>
            <person name="Gao T."/>
            <person name="Zhang H."/>
        </authorList>
    </citation>
    <scope>NUCLEOTIDE SEQUENCE</scope>
    <source>
        <strain evidence="2">G02</strain>
    </source>
</reference>
<dbReference type="AlphaFoldDB" id="A0AAW2IUC4"/>
<gene>
    <name evidence="2" type="ORF">Sradi_7166500</name>
</gene>
<name>A0AAW2IUC4_SESRA</name>
<evidence type="ECO:0000256" key="1">
    <source>
        <dbReference type="SAM" id="MobiDB-lite"/>
    </source>
</evidence>
<comment type="caution">
    <text evidence="2">The sequence shown here is derived from an EMBL/GenBank/DDBJ whole genome shotgun (WGS) entry which is preliminary data.</text>
</comment>
<dbReference type="EMBL" id="JACGWJ010001016">
    <property type="protein sequence ID" value="KAL0285711.1"/>
    <property type="molecule type" value="Genomic_DNA"/>
</dbReference>
<organism evidence="2">
    <name type="scientific">Sesamum radiatum</name>
    <name type="common">Black benniseed</name>
    <dbReference type="NCBI Taxonomy" id="300843"/>
    <lineage>
        <taxon>Eukaryota</taxon>
        <taxon>Viridiplantae</taxon>
        <taxon>Streptophyta</taxon>
        <taxon>Embryophyta</taxon>
        <taxon>Tracheophyta</taxon>
        <taxon>Spermatophyta</taxon>
        <taxon>Magnoliopsida</taxon>
        <taxon>eudicotyledons</taxon>
        <taxon>Gunneridae</taxon>
        <taxon>Pentapetalae</taxon>
        <taxon>asterids</taxon>
        <taxon>lamiids</taxon>
        <taxon>Lamiales</taxon>
        <taxon>Pedaliaceae</taxon>
        <taxon>Sesamum</taxon>
    </lineage>
</organism>
<feature type="compositionally biased region" description="Polar residues" evidence="1">
    <location>
        <begin position="1"/>
        <end position="12"/>
    </location>
</feature>
<protein>
    <submittedName>
        <fullName evidence="2">Uncharacterized protein</fullName>
    </submittedName>
</protein>
<proteinExistence type="predicted"/>
<evidence type="ECO:0000313" key="2">
    <source>
        <dbReference type="EMBL" id="KAL0285711.1"/>
    </source>
</evidence>
<accession>A0AAW2IUC4</accession>
<sequence>MAGNGEYSQPNSGHEDSNTSRLKVPFRSWKVPQEQRETAATENWNTYRRVEVFRPENLHKLKTNQQGCRAAVFDEINRHKTCRTLKRNP</sequence>
<reference evidence="2" key="1">
    <citation type="submission" date="2020-06" db="EMBL/GenBank/DDBJ databases">
        <authorList>
            <person name="Li T."/>
            <person name="Hu X."/>
            <person name="Zhang T."/>
            <person name="Song X."/>
            <person name="Zhang H."/>
            <person name="Dai N."/>
            <person name="Sheng W."/>
            <person name="Hou X."/>
            <person name="Wei L."/>
        </authorList>
    </citation>
    <scope>NUCLEOTIDE SEQUENCE</scope>
    <source>
        <strain evidence="2">G02</strain>
        <tissue evidence="2">Leaf</tissue>
    </source>
</reference>
<feature type="region of interest" description="Disordered" evidence="1">
    <location>
        <begin position="1"/>
        <end position="28"/>
    </location>
</feature>